<name>A0A0F9N041_9ZZZZ</name>
<comment type="caution">
    <text evidence="1">The sequence shown here is derived from an EMBL/GenBank/DDBJ whole genome shotgun (WGS) entry which is preliminary data.</text>
</comment>
<protein>
    <submittedName>
        <fullName evidence="1">Uncharacterized protein</fullName>
    </submittedName>
</protein>
<dbReference type="AlphaFoldDB" id="A0A0F9N041"/>
<dbReference type="EMBL" id="LAZR01009069">
    <property type="protein sequence ID" value="KKM74872.1"/>
    <property type="molecule type" value="Genomic_DNA"/>
</dbReference>
<gene>
    <name evidence="1" type="ORF">LCGC14_1395900</name>
</gene>
<organism evidence="1">
    <name type="scientific">marine sediment metagenome</name>
    <dbReference type="NCBI Taxonomy" id="412755"/>
    <lineage>
        <taxon>unclassified sequences</taxon>
        <taxon>metagenomes</taxon>
        <taxon>ecological metagenomes</taxon>
    </lineage>
</organism>
<accession>A0A0F9N041</accession>
<evidence type="ECO:0000313" key="1">
    <source>
        <dbReference type="EMBL" id="KKM74872.1"/>
    </source>
</evidence>
<proteinExistence type="predicted"/>
<reference evidence="1" key="1">
    <citation type="journal article" date="2015" name="Nature">
        <title>Complex archaea that bridge the gap between prokaryotes and eukaryotes.</title>
        <authorList>
            <person name="Spang A."/>
            <person name="Saw J.H."/>
            <person name="Jorgensen S.L."/>
            <person name="Zaremba-Niedzwiedzka K."/>
            <person name="Martijn J."/>
            <person name="Lind A.E."/>
            <person name="van Eijk R."/>
            <person name="Schleper C."/>
            <person name="Guy L."/>
            <person name="Ettema T.J."/>
        </authorList>
    </citation>
    <scope>NUCLEOTIDE SEQUENCE</scope>
</reference>
<sequence>MPIGLTIGPITAKTAYINQLRREAADVLGLAPSDLDGLSIWNVINDLPAYLFVAYGTIEAMGITDSDTF</sequence>